<protein>
    <submittedName>
        <fullName evidence="2">Uncharacterized protein</fullName>
    </submittedName>
</protein>
<sequence length="183" mass="21302">MATLRSTACRQNNMLKSLRPLFLSEEPAFFVNSLLREEQEEEKEEKEEEEEEEEELPFAAQTSRTKKKTLQRPMKESCTEWLPVSAVLCHCWLTEWLSERLQTAALEPNRLPDTVDASLKVFVLHYQVLIVIVSHTQAVSSDRRITEKGDEELLQSKEWTRRQRRANQRKSAVHSGTGRCQIC</sequence>
<organism evidence="2 3">
    <name type="scientific">Liparis tanakae</name>
    <name type="common">Tanaka's snailfish</name>
    <dbReference type="NCBI Taxonomy" id="230148"/>
    <lineage>
        <taxon>Eukaryota</taxon>
        <taxon>Metazoa</taxon>
        <taxon>Chordata</taxon>
        <taxon>Craniata</taxon>
        <taxon>Vertebrata</taxon>
        <taxon>Euteleostomi</taxon>
        <taxon>Actinopterygii</taxon>
        <taxon>Neopterygii</taxon>
        <taxon>Teleostei</taxon>
        <taxon>Neoteleostei</taxon>
        <taxon>Acanthomorphata</taxon>
        <taxon>Eupercaria</taxon>
        <taxon>Perciformes</taxon>
        <taxon>Cottioidei</taxon>
        <taxon>Cottales</taxon>
        <taxon>Liparidae</taxon>
        <taxon>Liparis</taxon>
    </lineage>
</organism>
<dbReference type="AlphaFoldDB" id="A0A4Z2GDC3"/>
<dbReference type="EMBL" id="SRLO01000591">
    <property type="protein sequence ID" value="TNN51201.1"/>
    <property type="molecule type" value="Genomic_DNA"/>
</dbReference>
<gene>
    <name evidence="2" type="ORF">EYF80_038619</name>
</gene>
<name>A0A4Z2GDC3_9TELE</name>
<evidence type="ECO:0000256" key="1">
    <source>
        <dbReference type="SAM" id="MobiDB-lite"/>
    </source>
</evidence>
<evidence type="ECO:0000313" key="2">
    <source>
        <dbReference type="EMBL" id="TNN51201.1"/>
    </source>
</evidence>
<feature type="region of interest" description="Disordered" evidence="1">
    <location>
        <begin position="162"/>
        <end position="183"/>
    </location>
</feature>
<feature type="region of interest" description="Disordered" evidence="1">
    <location>
        <begin position="34"/>
        <end position="69"/>
    </location>
</feature>
<keyword evidence="3" id="KW-1185">Reference proteome</keyword>
<accession>A0A4Z2GDC3</accession>
<feature type="compositionally biased region" description="Acidic residues" evidence="1">
    <location>
        <begin position="38"/>
        <end position="56"/>
    </location>
</feature>
<dbReference type="Proteomes" id="UP000314294">
    <property type="component" value="Unassembled WGS sequence"/>
</dbReference>
<evidence type="ECO:0000313" key="3">
    <source>
        <dbReference type="Proteomes" id="UP000314294"/>
    </source>
</evidence>
<feature type="compositionally biased region" description="Basic residues" evidence="1">
    <location>
        <begin position="162"/>
        <end position="172"/>
    </location>
</feature>
<comment type="caution">
    <text evidence="2">The sequence shown here is derived from an EMBL/GenBank/DDBJ whole genome shotgun (WGS) entry which is preliminary data.</text>
</comment>
<proteinExistence type="predicted"/>
<reference evidence="2 3" key="1">
    <citation type="submission" date="2019-03" db="EMBL/GenBank/DDBJ databases">
        <title>First draft genome of Liparis tanakae, snailfish: a comprehensive survey of snailfish specific genes.</title>
        <authorList>
            <person name="Kim W."/>
            <person name="Song I."/>
            <person name="Jeong J.-H."/>
            <person name="Kim D."/>
            <person name="Kim S."/>
            <person name="Ryu S."/>
            <person name="Song J.Y."/>
            <person name="Lee S.K."/>
        </authorList>
    </citation>
    <scope>NUCLEOTIDE SEQUENCE [LARGE SCALE GENOMIC DNA]</scope>
    <source>
        <tissue evidence="2">Muscle</tissue>
    </source>
</reference>